<dbReference type="InterPro" id="IPR026881">
    <property type="entry name" value="WYL_dom"/>
</dbReference>
<dbReference type="PANTHER" id="PTHR34580">
    <property type="match status" value="1"/>
</dbReference>
<protein>
    <submittedName>
        <fullName evidence="3">WYL domain-containing protein</fullName>
    </submittedName>
</protein>
<dbReference type="PROSITE" id="PS52050">
    <property type="entry name" value="WYL"/>
    <property type="match status" value="1"/>
</dbReference>
<dbReference type="InterPro" id="IPR051534">
    <property type="entry name" value="CBASS_pafABC_assoc_protein"/>
</dbReference>
<name>A0A2H3KUR2_9FLAO</name>
<gene>
    <name evidence="3" type="ORF">B0A77_09320</name>
</gene>
<evidence type="ECO:0000259" key="1">
    <source>
        <dbReference type="Pfam" id="PF13280"/>
    </source>
</evidence>
<dbReference type="Pfam" id="PF13280">
    <property type="entry name" value="WYL"/>
    <property type="match status" value="1"/>
</dbReference>
<dbReference type="Pfam" id="PF25583">
    <property type="entry name" value="WCX"/>
    <property type="match status" value="1"/>
</dbReference>
<evidence type="ECO:0000313" key="3">
    <source>
        <dbReference type="EMBL" id="PDS24082.1"/>
    </source>
</evidence>
<evidence type="ECO:0000313" key="4">
    <source>
        <dbReference type="Proteomes" id="UP000220828"/>
    </source>
</evidence>
<reference evidence="3 4" key="1">
    <citation type="submission" date="2017-09" db="EMBL/GenBank/DDBJ databases">
        <title>Whole genomes of Flavobacteriaceae.</title>
        <authorList>
            <person name="Stine C."/>
            <person name="Li C."/>
            <person name="Tadesse D."/>
        </authorList>
    </citation>
    <scope>NUCLEOTIDE SEQUENCE [LARGE SCALE GENOMIC DNA]</scope>
    <source>
        <strain evidence="3 4">ATCC 35036</strain>
    </source>
</reference>
<dbReference type="Proteomes" id="UP000220828">
    <property type="component" value="Unassembled WGS sequence"/>
</dbReference>
<dbReference type="RefSeq" id="WP_097554261.1">
    <property type="nucleotide sequence ID" value="NZ_PCMW01000048.1"/>
</dbReference>
<feature type="domain" description="WYL" evidence="1">
    <location>
        <begin position="120"/>
        <end position="189"/>
    </location>
</feature>
<proteinExistence type="predicted"/>
<organism evidence="3 4">
    <name type="scientific">Flavobacterium branchiophilum</name>
    <dbReference type="NCBI Taxonomy" id="55197"/>
    <lineage>
        <taxon>Bacteria</taxon>
        <taxon>Pseudomonadati</taxon>
        <taxon>Bacteroidota</taxon>
        <taxon>Flavobacteriia</taxon>
        <taxon>Flavobacteriales</taxon>
        <taxon>Flavobacteriaceae</taxon>
        <taxon>Flavobacterium</taxon>
    </lineage>
</organism>
<evidence type="ECO:0000259" key="2">
    <source>
        <dbReference type="Pfam" id="PF25583"/>
    </source>
</evidence>
<dbReference type="PANTHER" id="PTHR34580:SF9">
    <property type="entry name" value="SLL5097 PROTEIN"/>
    <property type="match status" value="1"/>
</dbReference>
<dbReference type="OrthoDB" id="43316at2"/>
<feature type="domain" description="WCX" evidence="2">
    <location>
        <begin position="219"/>
        <end position="295"/>
    </location>
</feature>
<comment type="caution">
    <text evidence="3">The sequence shown here is derived from an EMBL/GenBank/DDBJ whole genome shotgun (WGS) entry which is preliminary data.</text>
</comment>
<dbReference type="AlphaFoldDB" id="A0A2H3KUR2"/>
<sequence length="300" mass="35228">MSKKHFIKRHLLILEKLRENPCDFKELQAFIKKRFSYEGEEYEILKRTFERDVKEIVSIYGVVIEYDHKEKVYEIVQEADEGKTNRLMETSQIFNALSVSDKVSNHIIVGKRKSLGTENMYRLLHAIQKQVEVSLVYEKFWDFDHEKFQRVLRPLVLKEARQRWYLIAEDPNEGAIKSFGLDRISDLEISSRRFEYPNSFNAEEKFKHAFGIISGEEAPEKIRLWLTREQGNYIKSLPLHHSQKIVSETATELVLELFVCPTHDFVMELLSMGANVKVLEPKSLQKKVKARLLEAVGMYA</sequence>
<dbReference type="EMBL" id="PCMW01000048">
    <property type="protein sequence ID" value="PDS24082.1"/>
    <property type="molecule type" value="Genomic_DNA"/>
</dbReference>
<accession>A0A2H3KUR2</accession>
<dbReference type="InterPro" id="IPR057727">
    <property type="entry name" value="WCX_dom"/>
</dbReference>